<keyword evidence="3 4" id="KW-0456">Lyase</keyword>
<evidence type="ECO:0000256" key="1">
    <source>
        <dbReference type="ARBA" id="ARBA00022490"/>
    </source>
</evidence>
<comment type="similarity">
    <text evidence="4">Belongs to the UbiC family.</text>
</comment>
<dbReference type="OrthoDB" id="9789493at2"/>
<feature type="binding site" evidence="4">
    <location>
        <position position="115"/>
    </location>
    <ligand>
        <name>substrate</name>
    </ligand>
</feature>
<dbReference type="GO" id="GO:0005829">
    <property type="term" value="C:cytosol"/>
    <property type="evidence" value="ECO:0007669"/>
    <property type="project" value="TreeGrafter"/>
</dbReference>
<dbReference type="AlphaFoldDB" id="A0A327X1T4"/>
<comment type="subcellular location">
    <subcellularLocation>
        <location evidence="4">Cytoplasm</location>
    </subcellularLocation>
</comment>
<evidence type="ECO:0000256" key="3">
    <source>
        <dbReference type="ARBA" id="ARBA00023239"/>
    </source>
</evidence>
<accession>A0A327X1T4</accession>
<dbReference type="GO" id="GO:0006744">
    <property type="term" value="P:ubiquinone biosynthetic process"/>
    <property type="evidence" value="ECO:0007669"/>
    <property type="project" value="UniProtKB-UniRule"/>
</dbReference>
<dbReference type="Proteomes" id="UP000287865">
    <property type="component" value="Unassembled WGS sequence"/>
</dbReference>
<evidence type="ECO:0000256" key="2">
    <source>
        <dbReference type="ARBA" id="ARBA00022688"/>
    </source>
</evidence>
<dbReference type="EMBL" id="QLMD01000003">
    <property type="protein sequence ID" value="RAJ99154.1"/>
    <property type="molecule type" value="Genomic_DNA"/>
</dbReference>
<dbReference type="EC" id="4.1.3.40" evidence="4"/>
<dbReference type="InterPro" id="IPR028978">
    <property type="entry name" value="Chorismate_lyase_/UTRA_dom_sf"/>
</dbReference>
<protein>
    <recommendedName>
        <fullName evidence="4">Probable chorismate pyruvate-lyase</fullName>
        <shortName evidence="4">CL</shortName>
        <shortName evidence="4">CPL</shortName>
        <ecNumber evidence="4">4.1.3.40</ecNumber>
    </recommendedName>
</protein>
<feature type="binding site" evidence="4">
    <location>
        <position position="173"/>
    </location>
    <ligand>
        <name>substrate</name>
    </ligand>
</feature>
<gene>
    <name evidence="4" type="primary">ubiC</name>
    <name evidence="5" type="ORF">B0I24_103148</name>
    <name evidence="6" type="ORF">CWE07_03510</name>
</gene>
<organism evidence="5 7">
    <name type="scientific">Aliidiomarina maris</name>
    <dbReference type="NCBI Taxonomy" id="531312"/>
    <lineage>
        <taxon>Bacteria</taxon>
        <taxon>Pseudomonadati</taxon>
        <taxon>Pseudomonadota</taxon>
        <taxon>Gammaproteobacteria</taxon>
        <taxon>Alteromonadales</taxon>
        <taxon>Idiomarinaceae</taxon>
        <taxon>Aliidiomarina</taxon>
    </lineage>
</organism>
<feature type="binding site" evidence="4">
    <location>
        <position position="78"/>
    </location>
    <ligand>
        <name>substrate</name>
    </ligand>
</feature>
<comment type="caution">
    <text evidence="5">The sequence shown here is derived from an EMBL/GenBank/DDBJ whole genome shotgun (WGS) entry which is preliminary data.</text>
</comment>
<dbReference type="Proteomes" id="UP000249203">
    <property type="component" value="Unassembled WGS sequence"/>
</dbReference>
<dbReference type="RefSeq" id="WP_111568764.1">
    <property type="nucleotide sequence ID" value="NZ_PIPK01000002.1"/>
</dbReference>
<comment type="pathway">
    <text evidence="4">Cofactor biosynthesis; ubiquinone biosynthesis.</text>
</comment>
<keyword evidence="8" id="KW-1185">Reference proteome</keyword>
<evidence type="ECO:0000313" key="5">
    <source>
        <dbReference type="EMBL" id="RAJ99154.1"/>
    </source>
</evidence>
<comment type="function">
    <text evidence="4">Removes the pyruvyl group from chorismate, with concomitant aromatization of the ring, to provide 4-hydroxybenzoate (4HB) for the ubiquinone pathway.</text>
</comment>
<sequence length="184" mass="20320">MATTIFSDIQWATDLAQAAVQPSERMRDWLESPQSLTARLRQHTASFHVEVLSHQPAEVAVDERALMQLGAADACQCREVILGNGDSAWVFARSIIPQATQGLLYDLQHIGDSPLGEALFSHPNIYSGAFEFAHFPLQSKVVELDQQRGATAQALWGRRRVFMVEQQPVLVAEVFLSAAPSYGD</sequence>
<keyword evidence="1 4" id="KW-0963">Cytoplasm</keyword>
<dbReference type="InterPro" id="IPR007440">
    <property type="entry name" value="Chorismate--pyruvate_lyase"/>
</dbReference>
<evidence type="ECO:0000313" key="8">
    <source>
        <dbReference type="Proteomes" id="UP000287865"/>
    </source>
</evidence>
<evidence type="ECO:0000313" key="7">
    <source>
        <dbReference type="Proteomes" id="UP000249203"/>
    </source>
</evidence>
<keyword evidence="2 4" id="KW-0831">Ubiquinone biosynthesis</keyword>
<dbReference type="PANTHER" id="PTHR38683">
    <property type="entry name" value="CHORISMATE PYRUVATE-LYASE"/>
    <property type="match status" value="1"/>
</dbReference>
<dbReference type="GO" id="GO:0042866">
    <property type="term" value="P:pyruvate biosynthetic process"/>
    <property type="evidence" value="ECO:0007669"/>
    <property type="project" value="UniProtKB-UniRule"/>
</dbReference>
<dbReference type="Gene3D" id="3.40.1410.10">
    <property type="entry name" value="Chorismate lyase-like"/>
    <property type="match status" value="1"/>
</dbReference>
<reference evidence="5 7" key="2">
    <citation type="submission" date="2018-06" db="EMBL/GenBank/DDBJ databases">
        <title>Genomic Encyclopedia of Type Strains, Phase III (KMG-III): the genomes of soil and plant-associated and newly described type strains.</title>
        <authorList>
            <person name="Whitman W."/>
        </authorList>
    </citation>
    <scope>NUCLEOTIDE SEQUENCE [LARGE SCALE GENOMIC DNA]</scope>
    <source>
        <strain evidence="5 7">CGMCC 1.15366</strain>
    </source>
</reference>
<dbReference type="EMBL" id="PIPK01000002">
    <property type="protein sequence ID" value="RUO27696.1"/>
    <property type="molecule type" value="Genomic_DNA"/>
</dbReference>
<comment type="caution">
    <text evidence="4">Lacks conserved residue(s) required for the propagation of feature annotation.</text>
</comment>
<dbReference type="HAMAP" id="MF_01632">
    <property type="entry name" value="UbiC"/>
    <property type="match status" value="1"/>
</dbReference>
<evidence type="ECO:0000256" key="4">
    <source>
        <dbReference type="HAMAP-Rule" id="MF_01632"/>
    </source>
</evidence>
<name>A0A327X1T4_9GAMM</name>
<comment type="catalytic activity">
    <reaction evidence="4">
        <text>chorismate = 4-hydroxybenzoate + pyruvate</text>
        <dbReference type="Rhea" id="RHEA:16505"/>
        <dbReference type="ChEBI" id="CHEBI:15361"/>
        <dbReference type="ChEBI" id="CHEBI:17879"/>
        <dbReference type="ChEBI" id="CHEBI:29748"/>
        <dbReference type="EC" id="4.1.3.40"/>
    </reaction>
</comment>
<dbReference type="PANTHER" id="PTHR38683:SF1">
    <property type="entry name" value="CHORISMATE PYRUVATE-LYASE"/>
    <property type="match status" value="1"/>
</dbReference>
<dbReference type="SUPFAM" id="SSF64288">
    <property type="entry name" value="Chorismate lyase-like"/>
    <property type="match status" value="1"/>
</dbReference>
<dbReference type="UniPathway" id="UPA00232"/>
<evidence type="ECO:0000313" key="6">
    <source>
        <dbReference type="EMBL" id="RUO27696.1"/>
    </source>
</evidence>
<proteinExistence type="inferred from homology"/>
<keyword evidence="4" id="KW-0670">Pyruvate</keyword>
<dbReference type="GO" id="GO:0008813">
    <property type="term" value="F:chorismate lyase activity"/>
    <property type="evidence" value="ECO:0007669"/>
    <property type="project" value="UniProtKB-UniRule"/>
</dbReference>
<dbReference type="Pfam" id="PF04345">
    <property type="entry name" value="Chor_lyase"/>
    <property type="match status" value="1"/>
</dbReference>
<reference evidence="6 8" key="1">
    <citation type="journal article" date="2018" name="Front. Microbiol.">
        <title>Genome-Based Analysis Reveals the Taxonomy and Diversity of the Family Idiomarinaceae.</title>
        <authorList>
            <person name="Liu Y."/>
            <person name="Lai Q."/>
            <person name="Shao Z."/>
        </authorList>
    </citation>
    <scope>NUCLEOTIDE SEQUENCE [LARGE SCALE GENOMIC DNA]</scope>
    <source>
        <strain evidence="6 8">CF12-14</strain>
    </source>
</reference>